<reference evidence="1 2" key="1">
    <citation type="submission" date="2018-09" db="EMBL/GenBank/DDBJ databases">
        <title>Genomic Encyclopedia of Archaeal and Bacterial Type Strains, Phase II (KMG-II): from individual species to whole genera.</title>
        <authorList>
            <person name="Goeker M."/>
        </authorList>
    </citation>
    <scope>NUCLEOTIDE SEQUENCE [LARGE SCALE GENOMIC DNA]</scope>
    <source>
        <strain evidence="1 2">DSM 17008</strain>
    </source>
</reference>
<dbReference type="AlphaFoldDB" id="A0A419UWZ5"/>
<dbReference type="EMBL" id="RAPK01000011">
    <property type="protein sequence ID" value="RKD69665.1"/>
    <property type="molecule type" value="Genomic_DNA"/>
</dbReference>
<dbReference type="Proteomes" id="UP000285120">
    <property type="component" value="Unassembled WGS sequence"/>
</dbReference>
<keyword evidence="2" id="KW-1185">Reference proteome</keyword>
<protein>
    <submittedName>
        <fullName evidence="1">Uncharacterized protein</fullName>
    </submittedName>
</protein>
<name>A0A419UWZ5_9BACL</name>
<accession>A0A419UWZ5</accession>
<evidence type="ECO:0000313" key="2">
    <source>
        <dbReference type="Proteomes" id="UP000285120"/>
    </source>
</evidence>
<gene>
    <name evidence="1" type="ORF">ATL39_3091</name>
</gene>
<sequence>MSVQKEFTALRKISREEFMDLAQGGMRELFDLEQYKVLDGSKGEELNHFVYDTSTHDCYLVDLGTCYELLASFYSNEDKSAVQASLNKIASSVE</sequence>
<comment type="caution">
    <text evidence="1">The sequence shown here is derived from an EMBL/GenBank/DDBJ whole genome shotgun (WGS) entry which is preliminary data.</text>
</comment>
<dbReference type="RefSeq" id="WP_120194225.1">
    <property type="nucleotide sequence ID" value="NZ_RAPK01000011.1"/>
</dbReference>
<proteinExistence type="predicted"/>
<evidence type="ECO:0000313" key="1">
    <source>
        <dbReference type="EMBL" id="RKD69665.1"/>
    </source>
</evidence>
<organism evidence="1 2">
    <name type="scientific">Sinobaca qinghaiensis</name>
    <dbReference type="NCBI Taxonomy" id="342944"/>
    <lineage>
        <taxon>Bacteria</taxon>
        <taxon>Bacillati</taxon>
        <taxon>Bacillota</taxon>
        <taxon>Bacilli</taxon>
        <taxon>Bacillales</taxon>
        <taxon>Sporolactobacillaceae</taxon>
        <taxon>Sinobaca</taxon>
    </lineage>
</organism>
<dbReference type="OrthoDB" id="2871842at2"/>